<name>A0ABU8QKH7_9RHOB</name>
<dbReference type="RefSeq" id="WP_339404579.1">
    <property type="nucleotide sequence ID" value="NZ_JBBGAZ010000014.1"/>
</dbReference>
<feature type="domain" description="Plasmid replication protein C C-terminal" evidence="3">
    <location>
        <begin position="284"/>
        <end position="381"/>
    </location>
</feature>
<accession>A0ABU8QKH7</accession>
<dbReference type="Proteomes" id="UP001368270">
    <property type="component" value="Unassembled WGS sequence"/>
</dbReference>
<gene>
    <name evidence="4" type="primary">repC</name>
    <name evidence="4" type="ORF">WG622_16845</name>
</gene>
<dbReference type="NCBIfam" id="NF040974">
    <property type="entry name" value="RepABC_RepC"/>
    <property type="match status" value="1"/>
</dbReference>
<evidence type="ECO:0000259" key="3">
    <source>
        <dbReference type="Pfam" id="PF11800"/>
    </source>
</evidence>
<keyword evidence="5" id="KW-1185">Reference proteome</keyword>
<dbReference type="Gene3D" id="1.10.10.10">
    <property type="entry name" value="Winged helix-like DNA-binding domain superfamily/Winged helix DNA-binding domain"/>
    <property type="match status" value="1"/>
</dbReference>
<dbReference type="SUPFAM" id="SSF46785">
    <property type="entry name" value="Winged helix' DNA-binding domain"/>
    <property type="match status" value="1"/>
</dbReference>
<feature type="domain" description="Plasmid replication protein C N-terminal" evidence="2">
    <location>
        <begin position="13"/>
        <end position="183"/>
    </location>
</feature>
<protein>
    <submittedName>
        <fullName evidence="4">Plasmid replication protein RepC</fullName>
    </submittedName>
</protein>
<evidence type="ECO:0000313" key="5">
    <source>
        <dbReference type="Proteomes" id="UP001368270"/>
    </source>
</evidence>
<sequence length="392" mass="43257">MEALTMTPFGRQPVTAGLMKQVAQMREDRPLPLVNKWEVLRNLTTAAQDFGLNRSALVVLQALLSFHKSAELGTDGLVVFPSNRTLATRAHGMPESTLRRNLALLVKAGLIARHDSPNGKRYAVRRGKDITRAFGFDLTPLVQNADRIAMAAQDAHHRAEEIHALREKAMLLKRDAWKLLEFAKLNGIEGPWEALEAALNASQAQLRRKLGVDQLNALCEALSASVDELTDILTPTPPKPEETSACDDQNERHIQNSNKNKLESEIAEKTAQDEKPAAPTNVPIGVIKQACPDILPYAIEGLAHNHDLVETAHRLHGMMGITSEVWQRAMRIMGADQAALTLACMLQKIDTIRNPGGYLRHLTKRAESGEFHVWPMLRALLPDTGHRAGEAA</sequence>
<dbReference type="EMBL" id="JBBGAZ010000014">
    <property type="protein sequence ID" value="MEJ5219925.1"/>
    <property type="molecule type" value="Genomic_DNA"/>
</dbReference>
<dbReference type="Pfam" id="PF11800">
    <property type="entry name" value="RP-C_C"/>
    <property type="match status" value="1"/>
</dbReference>
<comment type="caution">
    <text evidence="4">The sequence shown here is derived from an EMBL/GenBank/DDBJ whole genome shotgun (WGS) entry which is preliminary data.</text>
</comment>
<reference evidence="4 5" key="1">
    <citation type="submission" date="2024-03" db="EMBL/GenBank/DDBJ databases">
        <title>Cognatishimia coralii sp. nov., a marine bacterium isolated from coral surrounding seawater.</title>
        <authorList>
            <person name="Liu X."/>
            <person name="Liu S."/>
            <person name="Sun H."/>
            <person name="Zhang Y."/>
        </authorList>
    </citation>
    <scope>NUCLEOTIDE SEQUENCE [LARGE SCALE GENOMIC DNA]</scope>
    <source>
        <strain evidence="4 5">D5M38</strain>
    </source>
</reference>
<dbReference type="InterPro" id="IPR036390">
    <property type="entry name" value="WH_DNA-bd_sf"/>
</dbReference>
<dbReference type="InterPro" id="IPR047611">
    <property type="entry name" value="RepABC_RepC"/>
</dbReference>
<dbReference type="Pfam" id="PF03428">
    <property type="entry name" value="RP-C"/>
    <property type="match status" value="1"/>
</dbReference>
<proteinExistence type="predicted"/>
<dbReference type="InterPro" id="IPR036388">
    <property type="entry name" value="WH-like_DNA-bd_sf"/>
</dbReference>
<evidence type="ECO:0000256" key="1">
    <source>
        <dbReference type="SAM" id="MobiDB-lite"/>
    </source>
</evidence>
<organism evidence="4 5">
    <name type="scientific">Cognatishimia coralii</name>
    <dbReference type="NCBI Taxonomy" id="3083254"/>
    <lineage>
        <taxon>Bacteria</taxon>
        <taxon>Pseudomonadati</taxon>
        <taxon>Pseudomonadota</taxon>
        <taxon>Alphaproteobacteria</taxon>
        <taxon>Rhodobacterales</taxon>
        <taxon>Paracoccaceae</taxon>
        <taxon>Cognatishimia</taxon>
    </lineage>
</organism>
<dbReference type="InterPro" id="IPR005090">
    <property type="entry name" value="RepC_N"/>
</dbReference>
<feature type="region of interest" description="Disordered" evidence="1">
    <location>
        <begin position="233"/>
        <end position="252"/>
    </location>
</feature>
<dbReference type="InterPro" id="IPR021760">
    <property type="entry name" value="RepC_C"/>
</dbReference>
<evidence type="ECO:0000259" key="2">
    <source>
        <dbReference type="Pfam" id="PF03428"/>
    </source>
</evidence>
<dbReference type="NCBIfam" id="NF010396">
    <property type="entry name" value="PRK13824.1"/>
    <property type="match status" value="1"/>
</dbReference>
<evidence type="ECO:0000313" key="4">
    <source>
        <dbReference type="EMBL" id="MEJ5219925.1"/>
    </source>
</evidence>